<feature type="transmembrane region" description="Helical" evidence="2">
    <location>
        <begin position="82"/>
        <end position="98"/>
    </location>
</feature>
<feature type="transmembrane region" description="Helical" evidence="2">
    <location>
        <begin position="56"/>
        <end position="75"/>
    </location>
</feature>
<dbReference type="Gene3D" id="1.20.1250.20">
    <property type="entry name" value="MFS general substrate transporter like domains"/>
    <property type="match status" value="1"/>
</dbReference>
<feature type="transmembrane region" description="Helical" evidence="2">
    <location>
        <begin position="364"/>
        <end position="386"/>
    </location>
</feature>
<feature type="transmembrane region" description="Helical" evidence="2">
    <location>
        <begin position="326"/>
        <end position="344"/>
    </location>
</feature>
<feature type="transmembrane region" description="Helical" evidence="2">
    <location>
        <begin position="141"/>
        <end position="159"/>
    </location>
</feature>
<feature type="transmembrane region" description="Helical" evidence="2">
    <location>
        <begin position="238"/>
        <end position="259"/>
    </location>
</feature>
<keyword evidence="2" id="KW-0812">Transmembrane</keyword>
<name>A0ABT2TPQ6_9FIRM</name>
<evidence type="ECO:0000256" key="2">
    <source>
        <dbReference type="SAM" id="Phobius"/>
    </source>
</evidence>
<dbReference type="Proteomes" id="UP001652442">
    <property type="component" value="Unassembled WGS sequence"/>
</dbReference>
<accession>A0ABT2TPQ6</accession>
<evidence type="ECO:0000256" key="1">
    <source>
        <dbReference type="ARBA" id="ARBA00004651"/>
    </source>
</evidence>
<dbReference type="PROSITE" id="PS51257">
    <property type="entry name" value="PROKAR_LIPOPROTEIN"/>
    <property type="match status" value="1"/>
</dbReference>
<dbReference type="PANTHER" id="PTHR11360">
    <property type="entry name" value="MONOCARBOXYLATE TRANSPORTER"/>
    <property type="match status" value="1"/>
</dbReference>
<feature type="transmembrane region" description="Helical" evidence="2">
    <location>
        <begin position="305"/>
        <end position="320"/>
    </location>
</feature>
<dbReference type="PANTHER" id="PTHR11360:SF290">
    <property type="entry name" value="MONOCARBOXYLATE MFS PERMEASE"/>
    <property type="match status" value="1"/>
</dbReference>
<evidence type="ECO:0000313" key="4">
    <source>
        <dbReference type="Proteomes" id="UP001652442"/>
    </source>
</evidence>
<protein>
    <submittedName>
        <fullName evidence="3">MFS transporter</fullName>
    </submittedName>
</protein>
<organism evidence="3 4">
    <name type="scientific">Brotonthovivens ammoniilytica</name>
    <dbReference type="NCBI Taxonomy" id="2981725"/>
    <lineage>
        <taxon>Bacteria</taxon>
        <taxon>Bacillati</taxon>
        <taxon>Bacillota</taxon>
        <taxon>Clostridia</taxon>
        <taxon>Lachnospirales</taxon>
        <taxon>Lachnospiraceae</taxon>
        <taxon>Brotonthovivens</taxon>
    </lineage>
</organism>
<comment type="caution">
    <text evidence="3">The sequence shown here is derived from an EMBL/GenBank/DDBJ whole genome shotgun (WGS) entry which is preliminary data.</text>
</comment>
<sequence length="443" mass="48358">MTVKKPEWLGKKQLVIILFGGVLFLICACVNAGTTNTILPMIAEIRGWKYEDLLPFMSYGGYIGAVATVFFGQLVVKKGPRFVIICGLLIGGASLALYGTTRIFGVFVFTIILNRVMSCAYQQAGNAALLNNWFPRTKGIVLGWATMGIILADIVWSPYIPAVIHRIGSEATMILFGCVLVLIALFARLFIKNTPEAAGTCPDNNPNGLEELIKNTHVMKRYQNSYTMKKLLRTKQMWQISIGWGLLWMAAVAYVSQIVLRCVSLGYSQEFGVHVLQIAGAAALAGSWFFGFLDLKLGTKKASQIYALGVLAMYAISLFHKQSTVLIWISACGMMGCVGGIANLQPSMVGTVFGRWDFAAANRLIAPVVMAVSSSSFLVVSIFLRSPWGRDGLYVFSIICTVVCFIIVTAVSEKMIGANDTEALQNVNEIFNKQITEESGGEK</sequence>
<feature type="transmembrane region" description="Helical" evidence="2">
    <location>
        <begin position="271"/>
        <end position="293"/>
    </location>
</feature>
<dbReference type="Pfam" id="PF07690">
    <property type="entry name" value="MFS_1"/>
    <property type="match status" value="1"/>
</dbReference>
<dbReference type="InterPro" id="IPR036259">
    <property type="entry name" value="MFS_trans_sf"/>
</dbReference>
<keyword evidence="2" id="KW-0472">Membrane</keyword>
<keyword evidence="2" id="KW-1133">Transmembrane helix</keyword>
<dbReference type="InterPro" id="IPR011701">
    <property type="entry name" value="MFS"/>
</dbReference>
<dbReference type="RefSeq" id="WP_158426405.1">
    <property type="nucleotide sequence ID" value="NZ_JAOQJQ010000010.1"/>
</dbReference>
<dbReference type="EMBL" id="JAOQJQ010000010">
    <property type="protein sequence ID" value="MCU6763766.1"/>
    <property type="molecule type" value="Genomic_DNA"/>
</dbReference>
<gene>
    <name evidence="3" type="ORF">OCV88_15785</name>
</gene>
<dbReference type="SUPFAM" id="SSF103473">
    <property type="entry name" value="MFS general substrate transporter"/>
    <property type="match status" value="1"/>
</dbReference>
<reference evidence="3 4" key="1">
    <citation type="journal article" date="2021" name="ISME Commun">
        <title>Automated analysis of genomic sequences facilitates high-throughput and comprehensive description of bacteria.</title>
        <authorList>
            <person name="Hitch T.C.A."/>
        </authorList>
    </citation>
    <scope>NUCLEOTIDE SEQUENCE [LARGE SCALE GENOMIC DNA]</scope>
    <source>
        <strain evidence="3 4">Sanger_109</strain>
    </source>
</reference>
<keyword evidence="4" id="KW-1185">Reference proteome</keyword>
<feature type="transmembrane region" description="Helical" evidence="2">
    <location>
        <begin position="171"/>
        <end position="191"/>
    </location>
</feature>
<dbReference type="InterPro" id="IPR050327">
    <property type="entry name" value="Proton-linked_MCT"/>
</dbReference>
<proteinExistence type="predicted"/>
<feature type="transmembrane region" description="Helical" evidence="2">
    <location>
        <begin position="392"/>
        <end position="411"/>
    </location>
</feature>
<evidence type="ECO:0000313" key="3">
    <source>
        <dbReference type="EMBL" id="MCU6763766.1"/>
    </source>
</evidence>
<comment type="subcellular location">
    <subcellularLocation>
        <location evidence="1">Cell membrane</location>
        <topology evidence="1">Multi-pass membrane protein</topology>
    </subcellularLocation>
</comment>